<comment type="caution">
    <text evidence="4">The sequence shown here is derived from an EMBL/GenBank/DDBJ whole genome shotgun (WGS) entry which is preliminary data.</text>
</comment>
<feature type="region of interest" description="Disordered" evidence="3">
    <location>
        <begin position="154"/>
        <end position="184"/>
    </location>
</feature>
<keyword evidence="4" id="KW-0012">Acyltransferase</keyword>
<gene>
    <name evidence="4" type="ORF">GGR89_001264</name>
</gene>
<dbReference type="InterPro" id="IPR011004">
    <property type="entry name" value="Trimer_LpxA-like_sf"/>
</dbReference>
<reference evidence="4 5" key="1">
    <citation type="submission" date="2020-03" db="EMBL/GenBank/DDBJ databases">
        <title>Genomic Encyclopedia of Type Strains, Phase IV (KMG-IV): sequencing the most valuable type-strain genomes for metagenomic binning, comparative biology and taxonomic classification.</title>
        <authorList>
            <person name="Goeker M."/>
        </authorList>
    </citation>
    <scope>NUCLEOTIDE SEQUENCE [LARGE SCALE GENOMIC DNA]</scope>
    <source>
        <strain evidence="4 5">DSM 7225</strain>
    </source>
</reference>
<dbReference type="Gene3D" id="2.160.10.10">
    <property type="entry name" value="Hexapeptide repeat proteins"/>
    <property type="match status" value="1"/>
</dbReference>
<comment type="similarity">
    <text evidence="1">Belongs to the transferase hexapeptide repeat family.</text>
</comment>
<evidence type="ECO:0000256" key="2">
    <source>
        <dbReference type="ARBA" id="ARBA00022679"/>
    </source>
</evidence>
<name>A0A7X5XXS9_9SPHN</name>
<evidence type="ECO:0000313" key="4">
    <source>
        <dbReference type="EMBL" id="NJB96958.1"/>
    </source>
</evidence>
<keyword evidence="5" id="KW-1185">Reference proteome</keyword>
<dbReference type="Proteomes" id="UP000531251">
    <property type="component" value="Unassembled WGS sequence"/>
</dbReference>
<dbReference type="SUPFAM" id="SSF51161">
    <property type="entry name" value="Trimeric LpxA-like enzymes"/>
    <property type="match status" value="1"/>
</dbReference>
<evidence type="ECO:0000256" key="1">
    <source>
        <dbReference type="ARBA" id="ARBA00007274"/>
    </source>
</evidence>
<feature type="compositionally biased region" description="Basic and acidic residues" evidence="3">
    <location>
        <begin position="155"/>
        <end position="164"/>
    </location>
</feature>
<protein>
    <submittedName>
        <fullName evidence="4">Maltose O-acetyltransferase</fullName>
        <ecNumber evidence="4">2.3.1.79</ecNumber>
    </submittedName>
</protein>
<accession>A0A7X5XXS9</accession>
<dbReference type="AlphaFoldDB" id="A0A7X5XXS9"/>
<dbReference type="GO" id="GO:0008925">
    <property type="term" value="F:maltose O-acetyltransferase activity"/>
    <property type="evidence" value="ECO:0007669"/>
    <property type="project" value="UniProtKB-EC"/>
</dbReference>
<dbReference type="Pfam" id="PF14602">
    <property type="entry name" value="Hexapep_2"/>
    <property type="match status" value="1"/>
</dbReference>
<organism evidence="4 5">
    <name type="scientific">Sphingomonas trueperi</name>
    <dbReference type="NCBI Taxonomy" id="53317"/>
    <lineage>
        <taxon>Bacteria</taxon>
        <taxon>Pseudomonadati</taxon>
        <taxon>Pseudomonadota</taxon>
        <taxon>Alphaproteobacteria</taxon>
        <taxon>Sphingomonadales</taxon>
        <taxon>Sphingomonadaceae</taxon>
        <taxon>Sphingomonas</taxon>
    </lineage>
</organism>
<proteinExistence type="inferred from homology"/>
<evidence type="ECO:0000256" key="3">
    <source>
        <dbReference type="SAM" id="MobiDB-lite"/>
    </source>
</evidence>
<dbReference type="EC" id="2.3.1.79" evidence="4"/>
<dbReference type="PANTHER" id="PTHR23416">
    <property type="entry name" value="SIALIC ACID SYNTHASE-RELATED"/>
    <property type="match status" value="1"/>
</dbReference>
<sequence>MLRSLDQLDFIRLPLYALRRWWLQRRHGIVIHPSSRISLQAKILSGGPGCILIGRDTMIAFKTLLVAREGKGFVRPIIIGDRCLIGGGAMILPGVTIGDGCVVGAGAVVADDVPPGCIAVGNPARVVRRGIETARFGRLQGVVGNEGRDPLAIGDRARDRRCSNEEGEPSALAFGSPVDPPLEG</sequence>
<evidence type="ECO:0000313" key="5">
    <source>
        <dbReference type="Proteomes" id="UP000531251"/>
    </source>
</evidence>
<dbReference type="PANTHER" id="PTHR23416:SF23">
    <property type="entry name" value="ACETYLTRANSFERASE C18B11.09C-RELATED"/>
    <property type="match status" value="1"/>
</dbReference>
<dbReference type="RefSeq" id="WP_125973501.1">
    <property type="nucleotide sequence ID" value="NZ_BAAADY010000002.1"/>
</dbReference>
<dbReference type="EMBL" id="JAATJB010000003">
    <property type="protein sequence ID" value="NJB96958.1"/>
    <property type="molecule type" value="Genomic_DNA"/>
</dbReference>
<dbReference type="InterPro" id="IPR001451">
    <property type="entry name" value="Hexapep"/>
</dbReference>
<keyword evidence="2 4" id="KW-0808">Transferase</keyword>
<dbReference type="InterPro" id="IPR051159">
    <property type="entry name" value="Hexapeptide_acetyltransf"/>
</dbReference>